<dbReference type="Proteomes" id="UP000006860">
    <property type="component" value="Chromosome"/>
</dbReference>
<dbReference type="HOGENOM" id="CLU_2828559_0_0_0"/>
<reference evidence="2" key="1">
    <citation type="submission" date="2011-02" db="EMBL/GenBank/DDBJ databases">
        <title>The complete genome of Planctomyces brasiliensis DSM 5305.</title>
        <authorList>
            <person name="Lucas S."/>
            <person name="Copeland A."/>
            <person name="Lapidus A."/>
            <person name="Bruce D."/>
            <person name="Goodwin L."/>
            <person name="Pitluck S."/>
            <person name="Kyrpides N."/>
            <person name="Mavromatis K."/>
            <person name="Pagani I."/>
            <person name="Ivanova N."/>
            <person name="Ovchinnikova G."/>
            <person name="Lu M."/>
            <person name="Detter J.C."/>
            <person name="Han C."/>
            <person name="Land M."/>
            <person name="Hauser L."/>
            <person name="Markowitz V."/>
            <person name="Cheng J.-F."/>
            <person name="Hugenholtz P."/>
            <person name="Woyke T."/>
            <person name="Wu D."/>
            <person name="Tindall B."/>
            <person name="Pomrenke H.G."/>
            <person name="Brambilla E."/>
            <person name="Klenk H.-P."/>
            <person name="Eisen J.A."/>
        </authorList>
    </citation>
    <scope>NUCLEOTIDE SEQUENCE [LARGE SCALE GENOMIC DNA]</scope>
    <source>
        <strain evidence="2">ATCC 49424 / DSM 5305 / JCM 21570 / NBRC 103401 / IFAM 1448</strain>
    </source>
</reference>
<gene>
    <name evidence="1" type="ordered locus">Plabr_4802</name>
</gene>
<keyword evidence="2" id="KW-1185">Reference proteome</keyword>
<proteinExistence type="predicted"/>
<accession>F0SRC2</accession>
<dbReference type="EMBL" id="CP002546">
    <property type="protein sequence ID" value="ADY62373.1"/>
    <property type="molecule type" value="Genomic_DNA"/>
</dbReference>
<evidence type="ECO:0000313" key="1">
    <source>
        <dbReference type="EMBL" id="ADY62373.1"/>
    </source>
</evidence>
<protein>
    <submittedName>
        <fullName evidence="1">Uncharacterized protein</fullName>
    </submittedName>
</protein>
<organism evidence="1 2">
    <name type="scientific">Rubinisphaera brasiliensis (strain ATCC 49424 / DSM 5305 / JCM 21570 / IAM 15109 / NBRC 103401 / IFAM 1448)</name>
    <name type="common">Planctomyces brasiliensis</name>
    <dbReference type="NCBI Taxonomy" id="756272"/>
    <lineage>
        <taxon>Bacteria</taxon>
        <taxon>Pseudomonadati</taxon>
        <taxon>Planctomycetota</taxon>
        <taxon>Planctomycetia</taxon>
        <taxon>Planctomycetales</taxon>
        <taxon>Planctomycetaceae</taxon>
        <taxon>Rubinisphaera</taxon>
    </lineage>
</organism>
<name>F0SRC2_RUBBR</name>
<sequence length="66" mass="6897">MLSTAFEGPCADSVNEFHRGWGSGLVVIATGEWQAQRVGDRNCDPATPCVKSVAGAKLLLVGVHVS</sequence>
<dbReference type="KEGG" id="pbs:Plabr_4802"/>
<evidence type="ECO:0000313" key="2">
    <source>
        <dbReference type="Proteomes" id="UP000006860"/>
    </source>
</evidence>
<dbReference type="AlphaFoldDB" id="F0SRC2"/>